<dbReference type="InterPro" id="IPR036259">
    <property type="entry name" value="MFS_trans_sf"/>
</dbReference>
<feature type="transmembrane region" description="Helical" evidence="6">
    <location>
        <begin position="394"/>
        <end position="415"/>
    </location>
</feature>
<evidence type="ECO:0000256" key="5">
    <source>
        <dbReference type="SAM" id="MobiDB-lite"/>
    </source>
</evidence>
<dbReference type="InterPro" id="IPR010658">
    <property type="entry name" value="Nodulin-like"/>
</dbReference>
<dbReference type="PANTHER" id="PTHR21576">
    <property type="entry name" value="UNCHARACTERIZED NODULIN-LIKE PROTEIN"/>
    <property type="match status" value="1"/>
</dbReference>
<organism evidence="8 9">
    <name type="scientific">Malassezia cuniculi</name>
    <dbReference type="NCBI Taxonomy" id="948313"/>
    <lineage>
        <taxon>Eukaryota</taxon>
        <taxon>Fungi</taxon>
        <taxon>Dikarya</taxon>
        <taxon>Basidiomycota</taxon>
        <taxon>Ustilaginomycotina</taxon>
        <taxon>Malasseziomycetes</taxon>
        <taxon>Malasseziales</taxon>
        <taxon>Malasseziaceae</taxon>
        <taxon>Malassezia</taxon>
    </lineage>
</organism>
<feature type="transmembrane region" description="Helical" evidence="6">
    <location>
        <begin position="75"/>
        <end position="94"/>
    </location>
</feature>
<keyword evidence="4 6" id="KW-0472">Membrane</keyword>
<dbReference type="AlphaFoldDB" id="A0AAF0J7Y7"/>
<keyword evidence="2 6" id="KW-0812">Transmembrane</keyword>
<dbReference type="Pfam" id="PF06813">
    <property type="entry name" value="Nodulin-like"/>
    <property type="match status" value="1"/>
</dbReference>
<evidence type="ECO:0000256" key="4">
    <source>
        <dbReference type="ARBA" id="ARBA00023136"/>
    </source>
</evidence>
<dbReference type="EMBL" id="CP119881">
    <property type="protein sequence ID" value="WFD36718.1"/>
    <property type="molecule type" value="Genomic_DNA"/>
</dbReference>
<dbReference type="GO" id="GO:0000329">
    <property type="term" value="C:fungal-type vacuole membrane"/>
    <property type="evidence" value="ECO:0007669"/>
    <property type="project" value="TreeGrafter"/>
</dbReference>
<feature type="transmembrane region" description="Helical" evidence="6">
    <location>
        <begin position="170"/>
        <end position="189"/>
    </location>
</feature>
<feature type="region of interest" description="Disordered" evidence="5">
    <location>
        <begin position="203"/>
        <end position="257"/>
    </location>
</feature>
<feature type="transmembrane region" description="Helical" evidence="6">
    <location>
        <begin position="273"/>
        <end position="302"/>
    </location>
</feature>
<dbReference type="Gene3D" id="1.20.1250.20">
    <property type="entry name" value="MFS general substrate transporter like domains"/>
    <property type="match status" value="2"/>
</dbReference>
<evidence type="ECO:0000259" key="7">
    <source>
        <dbReference type="PROSITE" id="PS50850"/>
    </source>
</evidence>
<evidence type="ECO:0000256" key="2">
    <source>
        <dbReference type="ARBA" id="ARBA00022692"/>
    </source>
</evidence>
<evidence type="ECO:0000256" key="3">
    <source>
        <dbReference type="ARBA" id="ARBA00022989"/>
    </source>
</evidence>
<dbReference type="InterPro" id="IPR020846">
    <property type="entry name" value="MFS_dom"/>
</dbReference>
<dbReference type="PROSITE" id="PS50850">
    <property type="entry name" value="MFS"/>
    <property type="match status" value="1"/>
</dbReference>
<dbReference type="GO" id="GO:0022857">
    <property type="term" value="F:transmembrane transporter activity"/>
    <property type="evidence" value="ECO:0007669"/>
    <property type="project" value="InterPro"/>
</dbReference>
<feature type="transmembrane region" description="Helical" evidence="6">
    <location>
        <begin position="364"/>
        <end position="382"/>
    </location>
</feature>
<name>A0AAF0J7Y7_9BASI</name>
<feature type="transmembrane region" description="Helical" evidence="6">
    <location>
        <begin position="469"/>
        <end position="491"/>
    </location>
</feature>
<evidence type="ECO:0000313" key="9">
    <source>
        <dbReference type="Proteomes" id="UP001219933"/>
    </source>
</evidence>
<evidence type="ECO:0000256" key="6">
    <source>
        <dbReference type="SAM" id="Phobius"/>
    </source>
</evidence>
<keyword evidence="9" id="KW-1185">Reference proteome</keyword>
<feature type="transmembrane region" description="Helical" evidence="6">
    <location>
        <begin position="106"/>
        <end position="127"/>
    </location>
</feature>
<feature type="domain" description="Major facilitator superfamily (MFS) profile" evidence="7">
    <location>
        <begin position="6"/>
        <end position="495"/>
    </location>
</feature>
<evidence type="ECO:0000256" key="1">
    <source>
        <dbReference type="ARBA" id="ARBA00004141"/>
    </source>
</evidence>
<feature type="transmembrane region" description="Helical" evidence="6">
    <location>
        <begin position="139"/>
        <end position="158"/>
    </location>
</feature>
<keyword evidence="3 6" id="KW-1133">Transmembrane helix</keyword>
<evidence type="ECO:0000313" key="8">
    <source>
        <dbReference type="EMBL" id="WFD36718.1"/>
    </source>
</evidence>
<feature type="transmembrane region" description="Helical" evidence="6">
    <location>
        <begin position="427"/>
        <end position="449"/>
    </location>
</feature>
<protein>
    <recommendedName>
        <fullName evidence="7">Major facilitator superfamily (MFS) profile domain-containing protein</fullName>
    </recommendedName>
</protein>
<dbReference type="PANTHER" id="PTHR21576:SF160">
    <property type="entry name" value="NODULIN-LIKE DOMAIN-CONTAINING PROTEIN"/>
    <property type="match status" value="1"/>
</dbReference>
<reference evidence="8" key="1">
    <citation type="submission" date="2023-03" db="EMBL/GenBank/DDBJ databases">
        <title>Mating type loci evolution in Malassezia.</title>
        <authorList>
            <person name="Coelho M.A."/>
        </authorList>
    </citation>
    <scope>NUCLEOTIDE SEQUENCE</scope>
    <source>
        <strain evidence="8">CBS 11721</strain>
    </source>
</reference>
<gene>
    <name evidence="8" type="ORF">MCUN1_003605</name>
</gene>
<comment type="subcellular location">
    <subcellularLocation>
        <location evidence="1">Membrane</location>
        <topology evidence="1">Multi-pass membrane protein</topology>
    </subcellularLocation>
</comment>
<dbReference type="SUPFAM" id="SSF103473">
    <property type="entry name" value="MFS general substrate transporter"/>
    <property type="match status" value="1"/>
</dbReference>
<dbReference type="Proteomes" id="UP001219933">
    <property type="component" value="Chromosome 5"/>
</dbReference>
<sequence>MWSNRRRIVSLLGSTIVALSAGSTYVFSSYAPQVQERLHLSGMELNVLGVASNLGLYISGPLWGRFVDKNGPKGAILSGAVCTLLGYGLLSVTYSQRWVDVPLLLLALYMLLTGIGNQAALCGAINVQAKSWGGNNRGTAMAIVLSTFGLSAFMYSTVSRVFFDGNVGGYLAALAIGSSISFVIGSLMLRVVPPDEHALQEEWEGFDSAHDNADEESERPRPRRMRSSSELSGSAEAFSRENRDQTSSEDPFGEDTPYRNEVTGFALLQEVDFLLLFSLLGLISGAGLVLINNVGVITYALWDSAHRELAERSLEVLVKKDKLQQIQATQVSLISIGNASGRIIIGLLSDFIVSSTQDSSSRTILLILVALLALFSQVLAAWPDTITNVHRLLYVSGTTGLMYGTLFGLCPVLVFEWFGMDGFSQNWGWMSWGPVLAGNVFNLLFGYVYDSHVSSKSHSHTCHLGEECYRSVFVMTSLGCVLALIIAVVLVMRRANGVYARVQRALYGVFHGAFAYRPVLN</sequence>
<proteinExistence type="predicted"/>
<accession>A0AAF0J7Y7</accession>